<protein>
    <submittedName>
        <fullName evidence="1">Uncharacterized protein</fullName>
    </submittedName>
</protein>
<dbReference type="AlphaFoldDB" id="A0A0K2V0Q8"/>
<organism evidence="1">
    <name type="scientific">Lepeophtheirus salmonis</name>
    <name type="common">Salmon louse</name>
    <name type="synonym">Caligus salmonis</name>
    <dbReference type="NCBI Taxonomy" id="72036"/>
    <lineage>
        <taxon>Eukaryota</taxon>
        <taxon>Metazoa</taxon>
        <taxon>Ecdysozoa</taxon>
        <taxon>Arthropoda</taxon>
        <taxon>Crustacea</taxon>
        <taxon>Multicrustacea</taxon>
        <taxon>Hexanauplia</taxon>
        <taxon>Copepoda</taxon>
        <taxon>Siphonostomatoida</taxon>
        <taxon>Caligidae</taxon>
        <taxon>Lepeophtheirus</taxon>
    </lineage>
</organism>
<reference evidence="1" key="1">
    <citation type="submission" date="2014-05" db="EMBL/GenBank/DDBJ databases">
        <authorList>
            <person name="Chronopoulou M."/>
        </authorList>
    </citation>
    <scope>NUCLEOTIDE SEQUENCE</scope>
    <source>
        <tissue evidence="1">Whole organism</tissue>
    </source>
</reference>
<dbReference type="EMBL" id="HACA01026737">
    <property type="protein sequence ID" value="CDW44098.1"/>
    <property type="molecule type" value="Transcribed_RNA"/>
</dbReference>
<proteinExistence type="predicted"/>
<evidence type="ECO:0000313" key="1">
    <source>
        <dbReference type="EMBL" id="CDW44098.1"/>
    </source>
</evidence>
<name>A0A0K2V0Q8_LEPSM</name>
<sequence length="53" mass="6475">MYIRTWPAVIIYSCLVCKCERLRIFILLFSYNQCRKHIISCRLVRIFFSWSSP</sequence>
<accession>A0A0K2V0Q8</accession>